<dbReference type="EMBL" id="BMAW01023919">
    <property type="protein sequence ID" value="GFT85380.1"/>
    <property type="molecule type" value="Genomic_DNA"/>
</dbReference>
<proteinExistence type="predicted"/>
<evidence type="ECO:0000313" key="2">
    <source>
        <dbReference type="Proteomes" id="UP000887013"/>
    </source>
</evidence>
<comment type="caution">
    <text evidence="1">The sequence shown here is derived from an EMBL/GenBank/DDBJ whole genome shotgun (WGS) entry which is preliminary data.</text>
</comment>
<sequence>MVLKSRPPFEEKRESTRTNCFEKNNLQTVNGARGFILIFCYSRFEEIVFFSRPFIVAVSESELIFLAISGFRRCSEHVSSRACQTKVLFDSLHSKYEASERMAKSEMRRRVRIKVPFDRESN</sequence>
<evidence type="ECO:0000313" key="1">
    <source>
        <dbReference type="EMBL" id="GFT85380.1"/>
    </source>
</evidence>
<dbReference type="AlphaFoldDB" id="A0A8X6U8J0"/>
<organism evidence="1 2">
    <name type="scientific">Nephila pilipes</name>
    <name type="common">Giant wood spider</name>
    <name type="synonym">Nephila maculata</name>
    <dbReference type="NCBI Taxonomy" id="299642"/>
    <lineage>
        <taxon>Eukaryota</taxon>
        <taxon>Metazoa</taxon>
        <taxon>Ecdysozoa</taxon>
        <taxon>Arthropoda</taxon>
        <taxon>Chelicerata</taxon>
        <taxon>Arachnida</taxon>
        <taxon>Araneae</taxon>
        <taxon>Araneomorphae</taxon>
        <taxon>Entelegynae</taxon>
        <taxon>Araneoidea</taxon>
        <taxon>Nephilidae</taxon>
        <taxon>Nephila</taxon>
    </lineage>
</organism>
<keyword evidence="2" id="KW-1185">Reference proteome</keyword>
<gene>
    <name evidence="1" type="ORF">NPIL_477521</name>
</gene>
<dbReference type="Proteomes" id="UP000887013">
    <property type="component" value="Unassembled WGS sequence"/>
</dbReference>
<reference evidence="1" key="1">
    <citation type="submission" date="2020-08" db="EMBL/GenBank/DDBJ databases">
        <title>Multicomponent nature underlies the extraordinary mechanical properties of spider dragline silk.</title>
        <authorList>
            <person name="Kono N."/>
            <person name="Nakamura H."/>
            <person name="Mori M."/>
            <person name="Yoshida Y."/>
            <person name="Ohtoshi R."/>
            <person name="Malay A.D."/>
            <person name="Moran D.A.P."/>
            <person name="Tomita M."/>
            <person name="Numata K."/>
            <person name="Arakawa K."/>
        </authorList>
    </citation>
    <scope>NUCLEOTIDE SEQUENCE</scope>
</reference>
<name>A0A8X6U8J0_NEPPI</name>
<accession>A0A8X6U8J0</accession>
<protein>
    <submittedName>
        <fullName evidence="1">Uncharacterized protein</fullName>
    </submittedName>
</protein>